<organism evidence="1">
    <name type="scientific">marine metagenome</name>
    <dbReference type="NCBI Taxonomy" id="408172"/>
    <lineage>
        <taxon>unclassified sequences</taxon>
        <taxon>metagenomes</taxon>
        <taxon>ecological metagenomes</taxon>
    </lineage>
</organism>
<gene>
    <name evidence="1" type="ORF">METZ01_LOCUS271455</name>
</gene>
<protein>
    <submittedName>
        <fullName evidence="1">Uncharacterized protein</fullName>
    </submittedName>
</protein>
<proteinExistence type="predicted"/>
<reference evidence="1" key="1">
    <citation type="submission" date="2018-05" db="EMBL/GenBank/DDBJ databases">
        <authorList>
            <person name="Lanie J.A."/>
            <person name="Ng W.-L."/>
            <person name="Kazmierczak K.M."/>
            <person name="Andrzejewski T.M."/>
            <person name="Davidsen T.M."/>
            <person name="Wayne K.J."/>
            <person name="Tettelin H."/>
            <person name="Glass J.I."/>
            <person name="Rusch D."/>
            <person name="Podicherti R."/>
            <person name="Tsui H.-C.T."/>
            <person name="Winkler M.E."/>
        </authorList>
    </citation>
    <scope>NUCLEOTIDE SEQUENCE</scope>
</reference>
<dbReference type="NCBIfam" id="TIGR04138">
    <property type="entry name" value="Plancto_Ver_chp"/>
    <property type="match status" value="1"/>
</dbReference>
<dbReference type="AlphaFoldDB" id="A0A382K7F1"/>
<dbReference type="EMBL" id="UINC01077976">
    <property type="protein sequence ID" value="SVC18601.1"/>
    <property type="molecule type" value="Genomic_DNA"/>
</dbReference>
<evidence type="ECO:0000313" key="1">
    <source>
        <dbReference type="EMBL" id="SVC18601.1"/>
    </source>
</evidence>
<accession>A0A382K7F1</accession>
<name>A0A382K7F1_9ZZZZ</name>
<sequence length="167" mass="19311">MVRKRIAFRRRIFGLRFDYATDGSKRKAMSEKNFPEVVNEIHEKDARYGKGAYFFVREALDHTLKSIENSPKKDTGHVSGNQLLDGIREFALDRFGPMTMTVLEHWKVSKCRDFGDIVFNLVDYGILGRTDNDSPEDFDQGYDFREAFVKPFSPDSSADDKQKPSRN</sequence>
<dbReference type="InterPro" id="IPR026406">
    <property type="entry name" value="Ver/Plancto_CHP"/>
</dbReference>